<reference evidence="1 2" key="1">
    <citation type="submission" date="2020-01" db="EMBL/GenBank/DDBJ databases">
        <title>Muricauda sediminis sp.nov. 40Bstr401.</title>
        <authorList>
            <person name="Xue Z."/>
            <person name="Zhu S."/>
            <person name="Ren N."/>
            <person name="Chen T."/>
            <person name="Chen X."/>
            <person name="Chen J."/>
            <person name="Yang J."/>
        </authorList>
    </citation>
    <scope>NUCLEOTIDE SEQUENCE [LARGE SCALE GENOMIC DNA]</scope>
    <source>
        <strain evidence="1 2">40Bstr401</strain>
    </source>
</reference>
<accession>A0A6I5L3R0</accession>
<proteinExistence type="predicted"/>
<organism evidence="1 2">
    <name type="scientific">Flagellimonas sediminis</name>
    <dbReference type="NCBI Taxonomy" id="2696468"/>
    <lineage>
        <taxon>Bacteria</taxon>
        <taxon>Pseudomonadati</taxon>
        <taxon>Bacteroidota</taxon>
        <taxon>Flavobacteriia</taxon>
        <taxon>Flavobacteriales</taxon>
        <taxon>Flavobacteriaceae</taxon>
        <taxon>Flagellimonas</taxon>
    </lineage>
</organism>
<dbReference type="AlphaFoldDB" id="A0A6I5L3R0"/>
<dbReference type="Proteomes" id="UP000468707">
    <property type="component" value="Unassembled WGS sequence"/>
</dbReference>
<comment type="caution">
    <text evidence="1">The sequence shown here is derived from an EMBL/GenBank/DDBJ whole genome shotgun (WGS) entry which is preliminary data.</text>
</comment>
<keyword evidence="2" id="KW-1185">Reference proteome</keyword>
<sequence length="84" mass="9695">MGDENPATKRACIDMEYSLRPRITKFLLKKIDGECCGDFSCFHFDVDLKRKWVWISEKTPRECIKKILPDFDIEINGSVVPSVA</sequence>
<protein>
    <submittedName>
        <fullName evidence="1">Uncharacterized protein</fullName>
    </submittedName>
</protein>
<dbReference type="RefSeq" id="WP_163635052.1">
    <property type="nucleotide sequence ID" value="NZ_JAAAMI010000004.1"/>
</dbReference>
<gene>
    <name evidence="1" type="ORF">GTK07_09665</name>
</gene>
<dbReference type="EMBL" id="JAAAMI010000004">
    <property type="protein sequence ID" value="NDV43590.1"/>
    <property type="molecule type" value="Genomic_DNA"/>
</dbReference>
<evidence type="ECO:0000313" key="1">
    <source>
        <dbReference type="EMBL" id="NDV43590.1"/>
    </source>
</evidence>
<evidence type="ECO:0000313" key="2">
    <source>
        <dbReference type="Proteomes" id="UP000468707"/>
    </source>
</evidence>
<name>A0A6I5L3R0_9FLAO</name>